<evidence type="ECO:0000256" key="2">
    <source>
        <dbReference type="SAM" id="Phobius"/>
    </source>
</evidence>
<accession>A0A7J6PRD0</accession>
<reference evidence="3 4" key="1">
    <citation type="submission" date="2020-04" db="EMBL/GenBank/DDBJ databases">
        <title>Perkinsus olseni comparative genomics.</title>
        <authorList>
            <person name="Bogema D.R."/>
        </authorList>
    </citation>
    <scope>NUCLEOTIDE SEQUENCE [LARGE SCALE GENOMIC DNA]</scope>
    <source>
        <strain evidence="3">ATCC PRA-205</strain>
    </source>
</reference>
<keyword evidence="2" id="KW-1133">Transmembrane helix</keyword>
<name>A0A7J6PRD0_PEROL</name>
<proteinExistence type="predicted"/>
<keyword evidence="2" id="KW-0812">Transmembrane</keyword>
<organism evidence="3 4">
    <name type="scientific">Perkinsus olseni</name>
    <name type="common">Perkinsus atlanticus</name>
    <dbReference type="NCBI Taxonomy" id="32597"/>
    <lineage>
        <taxon>Eukaryota</taxon>
        <taxon>Sar</taxon>
        <taxon>Alveolata</taxon>
        <taxon>Perkinsozoa</taxon>
        <taxon>Perkinsea</taxon>
        <taxon>Perkinsida</taxon>
        <taxon>Perkinsidae</taxon>
        <taxon>Perkinsus</taxon>
    </lineage>
</organism>
<protein>
    <submittedName>
        <fullName evidence="3">Solute carrier 29 (Nucleoside transporters), member</fullName>
    </submittedName>
</protein>
<comment type="caution">
    <text evidence="3">The sequence shown here is derived from an EMBL/GenBank/DDBJ whole genome shotgun (WGS) entry which is preliminary data.</text>
</comment>
<dbReference type="EMBL" id="JABANM010035340">
    <property type="protein sequence ID" value="KAF4698170.1"/>
    <property type="molecule type" value="Genomic_DNA"/>
</dbReference>
<dbReference type="Proteomes" id="UP000574390">
    <property type="component" value="Unassembled WGS sequence"/>
</dbReference>
<evidence type="ECO:0000313" key="3">
    <source>
        <dbReference type="EMBL" id="KAF4698170.1"/>
    </source>
</evidence>
<keyword evidence="2" id="KW-0472">Membrane</keyword>
<dbReference type="AlphaFoldDB" id="A0A7J6PRD0"/>
<feature type="transmembrane region" description="Helical" evidence="2">
    <location>
        <begin position="67"/>
        <end position="89"/>
    </location>
</feature>
<gene>
    <name evidence="3" type="primary">NT4_4</name>
    <name evidence="3" type="ORF">FOZ62_004605</name>
</gene>
<feature type="transmembrane region" description="Helical" evidence="2">
    <location>
        <begin position="40"/>
        <end position="60"/>
    </location>
</feature>
<evidence type="ECO:0000256" key="1">
    <source>
        <dbReference type="SAM" id="MobiDB-lite"/>
    </source>
</evidence>
<feature type="region of interest" description="Disordered" evidence="1">
    <location>
        <begin position="1"/>
        <end position="23"/>
    </location>
</feature>
<evidence type="ECO:0000313" key="4">
    <source>
        <dbReference type="Proteomes" id="UP000574390"/>
    </source>
</evidence>
<sequence>MSRSLALLLSSPMSTPVADRTPDREQSCEEKVVTEARVDWWLKAQFCIIGCVSLLGWNFILGELGTLIDAFGASYGTWVSMFYSLLYYWC</sequence>